<feature type="region of interest" description="Disordered" evidence="11">
    <location>
        <begin position="1"/>
        <end position="30"/>
    </location>
</feature>
<keyword evidence="7" id="KW-0808">Transferase</keyword>
<dbReference type="CDD" id="cd18084">
    <property type="entry name" value="RsmE-like"/>
    <property type="match status" value="1"/>
</dbReference>
<reference evidence="13" key="1">
    <citation type="submission" date="2022-10" db="EMBL/GenBank/DDBJ databases">
        <authorList>
            <person name="Chen Y."/>
            <person name="Dougan E. K."/>
            <person name="Chan C."/>
            <person name="Rhodes N."/>
            <person name="Thang M."/>
        </authorList>
    </citation>
    <scope>NUCLEOTIDE SEQUENCE</scope>
</reference>
<dbReference type="SMART" id="SM00318">
    <property type="entry name" value="SNc"/>
    <property type="match status" value="1"/>
</dbReference>
<feature type="domain" description="TNase-like" evidence="12">
    <location>
        <begin position="58"/>
        <end position="193"/>
    </location>
</feature>
<dbReference type="GO" id="GO:0070042">
    <property type="term" value="F:rRNA (uridine-N3-)-methyltransferase activity"/>
    <property type="evidence" value="ECO:0007669"/>
    <property type="project" value="TreeGrafter"/>
</dbReference>
<evidence type="ECO:0000313" key="13">
    <source>
        <dbReference type="EMBL" id="CAI3978021.1"/>
    </source>
</evidence>
<dbReference type="Proteomes" id="UP001152797">
    <property type="component" value="Unassembled WGS sequence"/>
</dbReference>
<keyword evidence="8" id="KW-0949">S-adenosyl-L-methionine</keyword>
<dbReference type="PROSITE" id="PS50830">
    <property type="entry name" value="TNASE_3"/>
    <property type="match status" value="1"/>
</dbReference>
<organism evidence="13">
    <name type="scientific">Cladocopium goreaui</name>
    <dbReference type="NCBI Taxonomy" id="2562237"/>
    <lineage>
        <taxon>Eukaryota</taxon>
        <taxon>Sar</taxon>
        <taxon>Alveolata</taxon>
        <taxon>Dinophyceae</taxon>
        <taxon>Suessiales</taxon>
        <taxon>Symbiodiniaceae</taxon>
        <taxon>Cladocopium</taxon>
    </lineage>
</organism>
<evidence type="ECO:0000256" key="1">
    <source>
        <dbReference type="ARBA" id="ARBA00004496"/>
    </source>
</evidence>
<dbReference type="Gene3D" id="2.40.50.90">
    <property type="match status" value="1"/>
</dbReference>
<dbReference type="Gene3D" id="3.40.1280.10">
    <property type="match status" value="1"/>
</dbReference>
<comment type="function">
    <text evidence="9">Specifically methylates the N3 position of the uracil ring of uridine 1498 (m3U1498) in 16S rRNA. Acts on the fully assembled 30S ribosomal subunit.</text>
</comment>
<evidence type="ECO:0000256" key="9">
    <source>
        <dbReference type="ARBA" id="ARBA00025699"/>
    </source>
</evidence>
<feature type="non-terminal residue" evidence="13">
    <location>
        <position position="509"/>
    </location>
</feature>
<dbReference type="EC" id="2.1.1.193" evidence="3"/>
<evidence type="ECO:0000256" key="11">
    <source>
        <dbReference type="SAM" id="MobiDB-lite"/>
    </source>
</evidence>
<feature type="compositionally biased region" description="Low complexity" evidence="11">
    <location>
        <begin position="198"/>
        <end position="213"/>
    </location>
</feature>
<evidence type="ECO:0000256" key="10">
    <source>
        <dbReference type="ARBA" id="ARBA00047944"/>
    </source>
</evidence>
<reference evidence="14" key="2">
    <citation type="submission" date="2024-04" db="EMBL/GenBank/DDBJ databases">
        <authorList>
            <person name="Chen Y."/>
            <person name="Shah S."/>
            <person name="Dougan E. K."/>
            <person name="Thang M."/>
            <person name="Chan C."/>
        </authorList>
    </citation>
    <scope>NUCLEOTIDE SEQUENCE [LARGE SCALE GENOMIC DNA]</scope>
</reference>
<dbReference type="GO" id="GO:0005737">
    <property type="term" value="C:cytoplasm"/>
    <property type="evidence" value="ECO:0007669"/>
    <property type="project" value="UniProtKB-SubCell"/>
</dbReference>
<keyword evidence="15" id="KW-1185">Reference proteome</keyword>
<dbReference type="InterPro" id="IPR035437">
    <property type="entry name" value="SNase_OB-fold_sf"/>
</dbReference>
<evidence type="ECO:0000256" key="3">
    <source>
        <dbReference type="ARBA" id="ARBA00012328"/>
    </source>
</evidence>
<evidence type="ECO:0000256" key="2">
    <source>
        <dbReference type="ARBA" id="ARBA00005528"/>
    </source>
</evidence>
<evidence type="ECO:0000313" key="14">
    <source>
        <dbReference type="EMBL" id="CAL1131396.1"/>
    </source>
</evidence>
<dbReference type="PANTHER" id="PTHR30027">
    <property type="entry name" value="RIBOSOMAL RNA SMALL SUBUNIT METHYLTRANSFERASE E"/>
    <property type="match status" value="1"/>
</dbReference>
<dbReference type="NCBIfam" id="TIGR00046">
    <property type="entry name" value="RsmE family RNA methyltransferase"/>
    <property type="match status" value="1"/>
</dbReference>
<evidence type="ECO:0000259" key="12">
    <source>
        <dbReference type="PROSITE" id="PS50830"/>
    </source>
</evidence>
<gene>
    <name evidence="13" type="ORF">C1SCF055_LOCUS6111</name>
</gene>
<name>A0A9P1FJ94_9DINO</name>
<evidence type="ECO:0000256" key="5">
    <source>
        <dbReference type="ARBA" id="ARBA00022552"/>
    </source>
</evidence>
<dbReference type="AlphaFoldDB" id="A0A9P1FJ94"/>
<feature type="region of interest" description="Disordered" evidence="11">
    <location>
        <begin position="195"/>
        <end position="218"/>
    </location>
</feature>
<dbReference type="EMBL" id="CAMXCT010000381">
    <property type="protein sequence ID" value="CAI3978021.1"/>
    <property type="molecule type" value="Genomic_DNA"/>
</dbReference>
<dbReference type="EMBL" id="CAMXCT020000381">
    <property type="protein sequence ID" value="CAL1131396.1"/>
    <property type="molecule type" value="Genomic_DNA"/>
</dbReference>
<dbReference type="Pfam" id="PF00565">
    <property type="entry name" value="SNase"/>
    <property type="match status" value="1"/>
</dbReference>
<evidence type="ECO:0000256" key="6">
    <source>
        <dbReference type="ARBA" id="ARBA00022603"/>
    </source>
</evidence>
<comment type="similarity">
    <text evidence="2">Belongs to the RNA methyltransferase RsmE family.</text>
</comment>
<comment type="subcellular location">
    <subcellularLocation>
        <location evidence="1">Cytoplasm</location>
    </subcellularLocation>
</comment>
<dbReference type="InterPro" id="IPR029028">
    <property type="entry name" value="Alpha/beta_knot_MTases"/>
</dbReference>
<dbReference type="Pfam" id="PF04452">
    <property type="entry name" value="Methyltrans_RNA"/>
    <property type="match status" value="1"/>
</dbReference>
<sequence>APQTAQSCRRAWNLPRWARQSSQEKGQPETLGRRLFAGLVGLLLLASPRRSRAASGPPPPEDEIVKVIDGDTVNLKFAGRCRLIGINTPETVAPRQKEGAPPDCYGPEASALTKSLLPPGTKVKVELDVEPVDKYGRQLAYLYRSSDQLFLNAELVKQGAAKRYKVAPNVKYDTKFVELEKDAKAAGKGLWGACASKSPAGPTTSTASPGSAGSEEDRRARHIATVLKPGPGATLRVGVVDVGVGRLSVSVRAGGEVELSCKELVLEPLAPSPHVELLLAMPRPKVMMRLWSVLAQLGLRRIVLTNAWRVEKAYFSSHSTEPKRYIPELLEGLEQAVCTSLPEVRIEMRLKPFIEDQVDVLFPKDRYLRLFCHPGAGLRLRDAVTAGQKPPQAVVLAVGPEGGWVDYEVQLFREHGFVQVSLGRRILTTDVAIISLTTLAADALAESAAAPHTPWSAWLVKDLKKRSCKDFISYEDAKAWFDKYFPQYGDIAGLDGDKDGKPCEKLLKK</sequence>
<keyword evidence="5" id="KW-0698">rRNA processing</keyword>
<evidence type="ECO:0000256" key="8">
    <source>
        <dbReference type="ARBA" id="ARBA00022691"/>
    </source>
</evidence>
<evidence type="ECO:0000256" key="7">
    <source>
        <dbReference type="ARBA" id="ARBA00022679"/>
    </source>
</evidence>
<dbReference type="InterPro" id="IPR046886">
    <property type="entry name" value="RsmE_MTase_dom"/>
</dbReference>
<dbReference type="InterPro" id="IPR006700">
    <property type="entry name" value="RsmE"/>
</dbReference>
<comment type="catalytic activity">
    <reaction evidence="10">
        <text>uridine(1498) in 16S rRNA + S-adenosyl-L-methionine = N(3)-methyluridine(1498) in 16S rRNA + S-adenosyl-L-homocysteine + H(+)</text>
        <dbReference type="Rhea" id="RHEA:42920"/>
        <dbReference type="Rhea" id="RHEA-COMP:10283"/>
        <dbReference type="Rhea" id="RHEA-COMP:10284"/>
        <dbReference type="ChEBI" id="CHEBI:15378"/>
        <dbReference type="ChEBI" id="CHEBI:57856"/>
        <dbReference type="ChEBI" id="CHEBI:59789"/>
        <dbReference type="ChEBI" id="CHEBI:65315"/>
        <dbReference type="ChEBI" id="CHEBI:74502"/>
        <dbReference type="EC" id="2.1.1.193"/>
    </reaction>
</comment>
<protein>
    <recommendedName>
        <fullName evidence="3">16S rRNA (uracil(1498)-N(3))-methyltransferase</fullName>
        <ecNumber evidence="3">2.1.1.193</ecNumber>
    </recommendedName>
</protein>
<comment type="caution">
    <text evidence="13">The sequence shown here is derived from an EMBL/GenBank/DDBJ whole genome shotgun (WGS) entry which is preliminary data.</text>
</comment>
<keyword evidence="6" id="KW-0489">Methyltransferase</keyword>
<dbReference type="EMBL" id="CAMXCT030000381">
    <property type="protein sequence ID" value="CAL4765333.1"/>
    <property type="molecule type" value="Genomic_DNA"/>
</dbReference>
<keyword evidence="4" id="KW-0963">Cytoplasm</keyword>
<evidence type="ECO:0000256" key="4">
    <source>
        <dbReference type="ARBA" id="ARBA00022490"/>
    </source>
</evidence>
<dbReference type="OrthoDB" id="2021042at2759"/>
<dbReference type="GO" id="GO:0070475">
    <property type="term" value="P:rRNA base methylation"/>
    <property type="evidence" value="ECO:0007669"/>
    <property type="project" value="TreeGrafter"/>
</dbReference>
<dbReference type="PANTHER" id="PTHR30027:SF3">
    <property type="entry name" value="16S RRNA (URACIL(1498)-N(3))-METHYLTRANSFERASE"/>
    <property type="match status" value="1"/>
</dbReference>
<dbReference type="InterPro" id="IPR029026">
    <property type="entry name" value="tRNA_m1G_MTases_N"/>
</dbReference>
<dbReference type="InterPro" id="IPR016071">
    <property type="entry name" value="Staphylococal_nuclease_OB-fold"/>
</dbReference>
<dbReference type="SUPFAM" id="SSF50199">
    <property type="entry name" value="Staphylococcal nuclease"/>
    <property type="match status" value="1"/>
</dbReference>
<accession>A0A9P1FJ94</accession>
<evidence type="ECO:0000313" key="15">
    <source>
        <dbReference type="Proteomes" id="UP001152797"/>
    </source>
</evidence>
<proteinExistence type="inferred from homology"/>
<dbReference type="SUPFAM" id="SSF75217">
    <property type="entry name" value="alpha/beta knot"/>
    <property type="match status" value="1"/>
</dbReference>